<protein>
    <submittedName>
        <fullName evidence="4">7TM_GPCR_Srx domain-containing protein</fullName>
    </submittedName>
</protein>
<feature type="transmembrane region" description="Helical" evidence="1">
    <location>
        <begin position="461"/>
        <end position="484"/>
    </location>
</feature>
<keyword evidence="1" id="KW-0472">Membrane</keyword>
<evidence type="ECO:0000313" key="3">
    <source>
        <dbReference type="Proteomes" id="UP000038045"/>
    </source>
</evidence>
<dbReference type="SUPFAM" id="SSF81321">
    <property type="entry name" value="Family A G protein-coupled receptor-like"/>
    <property type="match status" value="1"/>
</dbReference>
<dbReference type="AlphaFoldDB" id="A0A0N4ZCR4"/>
<feature type="transmembrane region" description="Helical" evidence="1">
    <location>
        <begin position="289"/>
        <end position="314"/>
    </location>
</feature>
<feature type="transmembrane region" description="Helical" evidence="1">
    <location>
        <begin position="246"/>
        <end position="268"/>
    </location>
</feature>
<dbReference type="Proteomes" id="UP000038045">
    <property type="component" value="Unplaced"/>
</dbReference>
<feature type="transmembrane region" description="Helical" evidence="1">
    <location>
        <begin position="364"/>
        <end position="384"/>
    </location>
</feature>
<evidence type="ECO:0000256" key="1">
    <source>
        <dbReference type="SAM" id="Phobius"/>
    </source>
</evidence>
<sequence>MVKSTNVSRFDMIVDIFDLNQFRHFRQTEMTTDRVDQLFLFDGLTPATWFALRIQYRLHHRYPGVKSDITTKQDLIFKTKSNMVNDDTVSDEKIIYLDNIVSRPDQLDVSIKSAFDNEPRIKVVVVPELILCDRGVIKANAIQLNHSSVTVINFDLKKANLRQNLIHSNSKNVPYEYHHHACSTLCIYPYIKTIIEQKDELFRGMACNLDLLTLIYILPTLSFMIIVAQQSILKIVKSDVIFCNEFYPIVCLRTINDILYHVAIFVFIKLPKWGLVCDLFKKYKIMAKICFFIGAFCVCETFLYTFFVSVIRFAAIKHPISYQTMFSYGTIKKIIIFMIIFGASLSAITIFYDSCYVFNEENIIIVPIFLNSNIIYFQIIYSIFIYGTLIVASLCLNVLSVYTLCLRRKRRQCINKIEVLYATYSIFTFLTSLLMEFYFVMRIIGNASNVNTSLIAQANLNLLWIGDIISFGDFYFLLITSSYIRNLIYSWFKNTFTLRPQTSETYSL</sequence>
<accession>A0A0N4ZCR4</accession>
<evidence type="ECO:0000313" key="4">
    <source>
        <dbReference type="WBParaSite" id="PTRK_0000531700.1"/>
    </source>
</evidence>
<dbReference type="Pfam" id="PF10328">
    <property type="entry name" value="7TM_GPCR_Srx"/>
    <property type="match status" value="1"/>
</dbReference>
<feature type="transmembrane region" description="Helical" evidence="1">
    <location>
        <begin position="419"/>
        <end position="441"/>
    </location>
</feature>
<name>A0A0N4ZCR4_PARTI</name>
<feature type="transmembrane region" description="Helical" evidence="1">
    <location>
        <begin position="207"/>
        <end position="226"/>
    </location>
</feature>
<feature type="transmembrane region" description="Helical" evidence="1">
    <location>
        <begin position="334"/>
        <end position="352"/>
    </location>
</feature>
<organism evidence="3 4">
    <name type="scientific">Parastrongyloides trichosuri</name>
    <name type="common">Possum-specific nematode worm</name>
    <dbReference type="NCBI Taxonomy" id="131310"/>
    <lineage>
        <taxon>Eukaryota</taxon>
        <taxon>Metazoa</taxon>
        <taxon>Ecdysozoa</taxon>
        <taxon>Nematoda</taxon>
        <taxon>Chromadorea</taxon>
        <taxon>Rhabditida</taxon>
        <taxon>Tylenchina</taxon>
        <taxon>Panagrolaimomorpha</taxon>
        <taxon>Strongyloidoidea</taxon>
        <taxon>Strongyloididae</taxon>
        <taxon>Parastrongyloides</taxon>
    </lineage>
</organism>
<keyword evidence="3" id="KW-1185">Reference proteome</keyword>
<keyword evidence="1" id="KW-0812">Transmembrane</keyword>
<reference evidence="4" key="1">
    <citation type="submission" date="2017-02" db="UniProtKB">
        <authorList>
            <consortium name="WormBaseParasite"/>
        </authorList>
    </citation>
    <scope>IDENTIFICATION</scope>
</reference>
<proteinExistence type="predicted"/>
<keyword evidence="1" id="KW-1133">Transmembrane helix</keyword>
<evidence type="ECO:0000259" key="2">
    <source>
        <dbReference type="Pfam" id="PF10328"/>
    </source>
</evidence>
<dbReference type="WBParaSite" id="PTRK_0000531700.1">
    <property type="protein sequence ID" value="PTRK_0000531700.1"/>
    <property type="gene ID" value="PTRK_0000531700"/>
</dbReference>
<feature type="transmembrane region" description="Helical" evidence="1">
    <location>
        <begin position="390"/>
        <end position="407"/>
    </location>
</feature>
<dbReference type="Gene3D" id="1.20.1070.10">
    <property type="entry name" value="Rhodopsin 7-helix transmembrane proteins"/>
    <property type="match status" value="1"/>
</dbReference>
<dbReference type="InterPro" id="IPR019430">
    <property type="entry name" value="7TM_GPCR_serpentine_rcpt_Srx"/>
</dbReference>
<feature type="domain" description="7TM GPCR serpentine receptor class x (Srx)" evidence="2">
    <location>
        <begin position="239"/>
        <end position="412"/>
    </location>
</feature>